<dbReference type="HOGENOM" id="CLU_003376_2_1_1"/>
<dbReference type="PANTHER" id="PTHR10160:SF19">
    <property type="entry name" value="PROTON-TRANSLOCATING NAD(P)(+) TRANSHYDROGENASE"/>
    <property type="match status" value="1"/>
</dbReference>
<dbReference type="InterPro" id="IPR007886">
    <property type="entry name" value="AlaDH/PNT_N"/>
</dbReference>
<feature type="compositionally biased region" description="Pro residues" evidence="13">
    <location>
        <begin position="414"/>
        <end position="425"/>
    </location>
</feature>
<evidence type="ECO:0000256" key="9">
    <source>
        <dbReference type="ARBA" id="ARBA00022989"/>
    </source>
</evidence>
<feature type="transmembrane region" description="Helical" evidence="14">
    <location>
        <begin position="466"/>
        <end position="486"/>
    </location>
</feature>
<dbReference type="CDD" id="cd05304">
    <property type="entry name" value="Rubrum_tdh"/>
    <property type="match status" value="1"/>
</dbReference>
<dbReference type="EMBL" id="AMBO01000229">
    <property type="protein sequence ID" value="EKD04263.1"/>
    <property type="molecule type" value="Genomic_DNA"/>
</dbReference>
<dbReference type="InterPro" id="IPR026255">
    <property type="entry name" value="NADP_transhyd_a"/>
</dbReference>
<protein>
    <recommendedName>
        <fullName evidence="2">proton-translocating NAD(P)(+) transhydrogenase</fullName>
        <ecNumber evidence="2">7.1.1.1</ecNumber>
    </recommendedName>
</protein>
<keyword evidence="4" id="KW-0997">Cell inner membrane</keyword>
<evidence type="ECO:0000256" key="14">
    <source>
        <dbReference type="SAM" id="Phobius"/>
    </source>
</evidence>
<dbReference type="eggNOG" id="ENOG502QQ0A">
    <property type="taxonomic scope" value="Eukaryota"/>
</dbReference>
<dbReference type="GO" id="GO:0016491">
    <property type="term" value="F:oxidoreductase activity"/>
    <property type="evidence" value="ECO:0007669"/>
    <property type="project" value="InterPro"/>
</dbReference>
<dbReference type="PROSITE" id="PS00837">
    <property type="entry name" value="ALADH_PNT_2"/>
    <property type="match status" value="1"/>
</dbReference>
<dbReference type="GO" id="GO:0005743">
    <property type="term" value="C:mitochondrial inner membrane"/>
    <property type="evidence" value="ECO:0007669"/>
    <property type="project" value="TreeGrafter"/>
</dbReference>
<dbReference type="STRING" id="1220162.K1W5R6"/>
<dbReference type="SUPFAM" id="SSF51735">
    <property type="entry name" value="NAD(P)-binding Rossmann-fold domains"/>
    <property type="match status" value="1"/>
</dbReference>
<keyword evidence="9 14" id="KW-1133">Transmembrane helix</keyword>
<sequence>MLVDSARTLRLFACAVRTGRRHLHASASRLDSAAGTKATDPEAPGVPYGQLSIGVPKETFSGEQRVAVTPDGVKTLLKKGFRAVTVESGAGQASNFPDSAYTAAGATIAPAAAQSDIVLRVRPPTLEQAKMQKGQTLISFLYPATNKEVVEELREAGVTSFAMDAVPRISRAQVSWRIFLLTADRQVFDALSSMANTAGYRAVLEAGNEFGRFFTGQVTAAGKIPPAKVLVIGGGVAGLSAITTAKRMGAIVRGFDTRPVVKEQVESLGAEFLTVDIEEDGSGQGGYAKEMSKMALFAEQARDVDIIITTALIPGKPAPKLILKEHVEAMKPGSVIVDLAGEAGGNCELTKPGEKVVHNGVTILGYTSSTLYSNNITKFLLSIGKDGKFHVNLDDEVVRGALVTMDRQLLWPAPRPAAPPTPAAPPKAVEEPTKEVTPWQKSVREVAGTSAALTGVLGLGKLTSPAFMGMFGTLGLAGLVGFRAVWNVAPALHSPLMSVTNALSGLVGVGGLFAMGGGMMPQTFPQWLAALTTDIFGGFLITKRMLDLFRRPGDPPEYAWLYAIPAALFAAGLIWAWQTGEAGLTQAGYVASTFLCIGALTGLSAQVSLLVVAS</sequence>
<organism evidence="17 18">
    <name type="scientific">Trichosporon asahii var. asahii (strain CBS 8904)</name>
    <name type="common">Yeast</name>
    <dbReference type="NCBI Taxonomy" id="1220162"/>
    <lineage>
        <taxon>Eukaryota</taxon>
        <taxon>Fungi</taxon>
        <taxon>Dikarya</taxon>
        <taxon>Basidiomycota</taxon>
        <taxon>Agaricomycotina</taxon>
        <taxon>Tremellomycetes</taxon>
        <taxon>Trichosporonales</taxon>
        <taxon>Trichosporonaceae</taxon>
        <taxon>Trichosporon</taxon>
    </lineage>
</organism>
<gene>
    <name evidence="17" type="ORF">A1Q2_01482</name>
</gene>
<dbReference type="SUPFAM" id="SSF52283">
    <property type="entry name" value="Formate/glycerate dehydrogenase catalytic domain-like"/>
    <property type="match status" value="1"/>
</dbReference>
<evidence type="ECO:0000256" key="2">
    <source>
        <dbReference type="ARBA" id="ARBA00012943"/>
    </source>
</evidence>
<reference evidence="17 18" key="1">
    <citation type="journal article" date="2012" name="Eukaryot. Cell">
        <title>Genome sequence of the Trichosporon asahii environmental strain CBS 8904.</title>
        <authorList>
            <person name="Yang R.Y."/>
            <person name="Li H.T."/>
            <person name="Zhu H."/>
            <person name="Zhou G.P."/>
            <person name="Wang M."/>
            <person name="Wang L."/>
        </authorList>
    </citation>
    <scope>NUCLEOTIDE SEQUENCE [LARGE SCALE GENOMIC DNA]</scope>
    <source>
        <strain evidence="17 18">CBS 8904</strain>
    </source>
</reference>
<evidence type="ECO:0000256" key="8">
    <source>
        <dbReference type="ARBA" id="ARBA00022967"/>
    </source>
</evidence>
<dbReference type="InParanoid" id="K1W5R6"/>
<dbReference type="GO" id="GO:0006740">
    <property type="term" value="P:NADPH regeneration"/>
    <property type="evidence" value="ECO:0007669"/>
    <property type="project" value="TreeGrafter"/>
</dbReference>
<comment type="catalytic activity">
    <reaction evidence="12">
        <text>NAD(+) + NADPH + H(+)(in) = NADH + NADP(+) + H(+)(out)</text>
        <dbReference type="Rhea" id="RHEA:47992"/>
        <dbReference type="ChEBI" id="CHEBI:15378"/>
        <dbReference type="ChEBI" id="CHEBI:57540"/>
        <dbReference type="ChEBI" id="CHEBI:57783"/>
        <dbReference type="ChEBI" id="CHEBI:57945"/>
        <dbReference type="ChEBI" id="CHEBI:58349"/>
        <dbReference type="EC" id="7.1.1.1"/>
    </reaction>
</comment>
<dbReference type="Pfam" id="PF05222">
    <property type="entry name" value="AlaDh_PNT_N"/>
    <property type="match status" value="1"/>
</dbReference>
<dbReference type="SMART" id="SM01002">
    <property type="entry name" value="AlaDh_PNT_C"/>
    <property type="match status" value="1"/>
</dbReference>
<feature type="domain" description="Alanine dehydrogenase/pyridine nucleotide transhydrogenase N-terminal" evidence="16">
    <location>
        <begin position="54"/>
        <end position="198"/>
    </location>
</feature>
<dbReference type="Proteomes" id="UP000006757">
    <property type="component" value="Unassembled WGS sequence"/>
</dbReference>
<dbReference type="SMART" id="SM01003">
    <property type="entry name" value="AlaDh_PNT_N"/>
    <property type="match status" value="1"/>
</dbReference>
<feature type="domain" description="Alanine dehydrogenase/pyridine nucleotide transhydrogenase NAD(H)-binding" evidence="15">
    <location>
        <begin position="207"/>
        <end position="365"/>
    </location>
</feature>
<feature type="transmembrane region" description="Helical" evidence="14">
    <location>
        <begin position="498"/>
        <end position="520"/>
    </location>
</feature>
<evidence type="ECO:0000313" key="18">
    <source>
        <dbReference type="Proteomes" id="UP000006757"/>
    </source>
</evidence>
<proteinExistence type="predicted"/>
<keyword evidence="3" id="KW-1003">Cell membrane</keyword>
<dbReference type="InterPro" id="IPR036291">
    <property type="entry name" value="NAD(P)-bd_dom_sf"/>
</dbReference>
<evidence type="ECO:0000259" key="16">
    <source>
        <dbReference type="SMART" id="SM01003"/>
    </source>
</evidence>
<feature type="transmembrane region" description="Helical" evidence="14">
    <location>
        <begin position="589"/>
        <end position="613"/>
    </location>
</feature>
<evidence type="ECO:0000313" key="17">
    <source>
        <dbReference type="EMBL" id="EKD04263.1"/>
    </source>
</evidence>
<feature type="transmembrane region" description="Helical" evidence="14">
    <location>
        <begin position="558"/>
        <end position="577"/>
    </location>
</feature>
<dbReference type="FunFam" id="3.40.50.720:FF:000028">
    <property type="entry name" value="NAD(P) transhydrogenase subunit alpha"/>
    <property type="match status" value="1"/>
</dbReference>
<keyword evidence="7" id="KW-0521">NADP</keyword>
<dbReference type="OMA" id="LDRYFPM"/>
<dbReference type="GO" id="GO:0050661">
    <property type="term" value="F:NADP binding"/>
    <property type="evidence" value="ECO:0007669"/>
    <property type="project" value="TreeGrafter"/>
</dbReference>
<keyword evidence="10" id="KW-0520">NAD</keyword>
<dbReference type="Pfam" id="PF12769">
    <property type="entry name" value="PNTB_4TM"/>
    <property type="match status" value="1"/>
</dbReference>
<evidence type="ECO:0000256" key="10">
    <source>
        <dbReference type="ARBA" id="ARBA00023027"/>
    </source>
</evidence>
<dbReference type="AlphaFoldDB" id="K1W5R6"/>
<keyword evidence="11 14" id="KW-0472">Membrane</keyword>
<accession>K1W5R6</accession>
<feature type="region of interest" description="Disordered" evidence="13">
    <location>
        <begin position="414"/>
        <end position="436"/>
    </location>
</feature>
<feature type="region of interest" description="Disordered" evidence="13">
    <location>
        <begin position="27"/>
        <end position="47"/>
    </location>
</feature>
<evidence type="ECO:0000259" key="15">
    <source>
        <dbReference type="SMART" id="SM01002"/>
    </source>
</evidence>
<dbReference type="PROSITE" id="PS00836">
    <property type="entry name" value="ALADH_PNT_1"/>
    <property type="match status" value="1"/>
</dbReference>
<dbReference type="InterPro" id="IPR008142">
    <property type="entry name" value="AlaDH/PNT_CS1"/>
</dbReference>
<evidence type="ECO:0000256" key="7">
    <source>
        <dbReference type="ARBA" id="ARBA00022857"/>
    </source>
</evidence>
<dbReference type="OrthoDB" id="37244at2759"/>
<dbReference type="InterPro" id="IPR024605">
    <property type="entry name" value="NADP_transhyd_a_C"/>
</dbReference>
<evidence type="ECO:0000256" key="5">
    <source>
        <dbReference type="ARBA" id="ARBA00022692"/>
    </source>
</evidence>
<evidence type="ECO:0000256" key="13">
    <source>
        <dbReference type="SAM" id="MobiDB-lite"/>
    </source>
</evidence>
<evidence type="ECO:0000256" key="12">
    <source>
        <dbReference type="ARBA" id="ARBA00048202"/>
    </source>
</evidence>
<keyword evidence="6" id="KW-0547">Nucleotide-binding</keyword>
<comment type="caution">
    <text evidence="17">The sequence shown here is derived from an EMBL/GenBank/DDBJ whole genome shotgun (WGS) entry which is preliminary data.</text>
</comment>
<evidence type="ECO:0000256" key="3">
    <source>
        <dbReference type="ARBA" id="ARBA00022475"/>
    </source>
</evidence>
<dbReference type="NCBIfam" id="TIGR00561">
    <property type="entry name" value="pntA"/>
    <property type="match status" value="1"/>
</dbReference>
<feature type="transmembrane region" description="Helical" evidence="14">
    <location>
        <begin position="526"/>
        <end position="546"/>
    </location>
</feature>
<dbReference type="EC" id="7.1.1.1" evidence="2"/>
<dbReference type="NCBIfam" id="NF006942">
    <property type="entry name" value="PRK09424.1"/>
    <property type="match status" value="1"/>
</dbReference>
<dbReference type="Gene3D" id="3.40.50.720">
    <property type="entry name" value="NAD(P)-binding Rossmann-like Domain"/>
    <property type="match status" value="2"/>
</dbReference>
<keyword evidence="8" id="KW-1278">Translocase</keyword>
<dbReference type="GO" id="GO:0008750">
    <property type="term" value="F:proton-translocating NAD(P)+ transhydrogenase activity"/>
    <property type="evidence" value="ECO:0007669"/>
    <property type="project" value="UniProtKB-EC"/>
</dbReference>
<dbReference type="PANTHER" id="PTHR10160">
    <property type="entry name" value="NAD(P) TRANSHYDROGENASE"/>
    <property type="match status" value="1"/>
</dbReference>
<dbReference type="GO" id="GO:0005886">
    <property type="term" value="C:plasma membrane"/>
    <property type="evidence" value="ECO:0007669"/>
    <property type="project" value="UniProtKB-SubCell"/>
</dbReference>
<keyword evidence="5 14" id="KW-0812">Transmembrane</keyword>
<evidence type="ECO:0000256" key="1">
    <source>
        <dbReference type="ARBA" id="ARBA00004429"/>
    </source>
</evidence>
<evidence type="ECO:0000256" key="6">
    <source>
        <dbReference type="ARBA" id="ARBA00022741"/>
    </source>
</evidence>
<dbReference type="InterPro" id="IPR008143">
    <property type="entry name" value="Ala_DH/PNT_CS2"/>
</dbReference>
<name>K1W5R6_TRIAC</name>
<dbReference type="Pfam" id="PF01262">
    <property type="entry name" value="AlaDh_PNT_C"/>
    <property type="match status" value="1"/>
</dbReference>
<keyword evidence="18" id="KW-1185">Reference proteome</keyword>
<evidence type="ECO:0000256" key="4">
    <source>
        <dbReference type="ARBA" id="ARBA00022519"/>
    </source>
</evidence>
<dbReference type="InterPro" id="IPR007698">
    <property type="entry name" value="AlaDH/PNT_NAD(H)-bd"/>
</dbReference>
<comment type="subcellular location">
    <subcellularLocation>
        <location evidence="1">Cell inner membrane</location>
        <topology evidence="1">Multi-pass membrane protein</topology>
    </subcellularLocation>
</comment>
<evidence type="ECO:0000256" key="11">
    <source>
        <dbReference type="ARBA" id="ARBA00023136"/>
    </source>
</evidence>